<organism evidence="1 2">
    <name type="scientific">Euplotes crassus</name>
    <dbReference type="NCBI Taxonomy" id="5936"/>
    <lineage>
        <taxon>Eukaryota</taxon>
        <taxon>Sar</taxon>
        <taxon>Alveolata</taxon>
        <taxon>Ciliophora</taxon>
        <taxon>Intramacronucleata</taxon>
        <taxon>Spirotrichea</taxon>
        <taxon>Hypotrichia</taxon>
        <taxon>Euplotida</taxon>
        <taxon>Euplotidae</taxon>
        <taxon>Moneuplotes</taxon>
    </lineage>
</organism>
<dbReference type="EMBL" id="CAMPGE010021795">
    <property type="protein sequence ID" value="CAI2379913.1"/>
    <property type="molecule type" value="Genomic_DNA"/>
</dbReference>
<keyword evidence="2" id="KW-1185">Reference proteome</keyword>
<name>A0AAD2D562_EUPCR</name>
<evidence type="ECO:0008006" key="3">
    <source>
        <dbReference type="Google" id="ProtNLM"/>
    </source>
</evidence>
<accession>A0AAD2D562</accession>
<protein>
    <recommendedName>
        <fullName evidence="3">F-box domain-containing protein</fullName>
    </recommendedName>
</protein>
<sequence length="233" mass="28128">MEAREIRQIHALNEDQVKQLLEDTQGQKFYNKRQVLLYFLRYIYNHSELTQKYEETSFKDSDQLFQIKYAKPGDSERDIINVRGLSIYNHLVLTALHRGNVINMPLNLDKEINLMGSSYTVNNANGRDFANLFFRFDQLNKSFKSRFLDRFLSRMKVEHLFDMKKELLVEMFKYLDFESLRVILNSCSYLREEFWKQNEWFWFNLYSINFGKPPFKSSTGNWAKIYRKKQIKS</sequence>
<evidence type="ECO:0000313" key="2">
    <source>
        <dbReference type="Proteomes" id="UP001295684"/>
    </source>
</evidence>
<dbReference type="SUPFAM" id="SSF81383">
    <property type="entry name" value="F-box domain"/>
    <property type="match status" value="1"/>
</dbReference>
<comment type="caution">
    <text evidence="1">The sequence shown here is derived from an EMBL/GenBank/DDBJ whole genome shotgun (WGS) entry which is preliminary data.</text>
</comment>
<evidence type="ECO:0000313" key="1">
    <source>
        <dbReference type="EMBL" id="CAI2379913.1"/>
    </source>
</evidence>
<reference evidence="1" key="1">
    <citation type="submission" date="2023-07" db="EMBL/GenBank/DDBJ databases">
        <authorList>
            <consortium name="AG Swart"/>
            <person name="Singh M."/>
            <person name="Singh A."/>
            <person name="Seah K."/>
            <person name="Emmerich C."/>
        </authorList>
    </citation>
    <scope>NUCLEOTIDE SEQUENCE</scope>
    <source>
        <strain evidence="1">DP1</strain>
    </source>
</reference>
<proteinExistence type="predicted"/>
<dbReference type="Proteomes" id="UP001295684">
    <property type="component" value="Unassembled WGS sequence"/>
</dbReference>
<dbReference type="InterPro" id="IPR036047">
    <property type="entry name" value="F-box-like_dom_sf"/>
</dbReference>
<gene>
    <name evidence="1" type="ORF">ECRASSUSDP1_LOCUS21334</name>
</gene>
<dbReference type="AlphaFoldDB" id="A0AAD2D562"/>